<protein>
    <submittedName>
        <fullName evidence="1">Uncharacterized protein</fullName>
    </submittedName>
</protein>
<proteinExistence type="predicted"/>
<reference evidence="1 2" key="1">
    <citation type="journal article" date="2019" name="Nat. Plants">
        <title>Genome sequencing of Musa balbisiana reveals subgenome evolution and function divergence in polyploid bananas.</title>
        <authorList>
            <person name="Yao X."/>
        </authorList>
    </citation>
    <scope>NUCLEOTIDE SEQUENCE [LARGE SCALE GENOMIC DNA]</scope>
    <source>
        <strain evidence="2">cv. DH-PKW</strain>
        <tissue evidence="1">Leaves</tissue>
    </source>
</reference>
<gene>
    <name evidence="1" type="ORF">C4D60_Mb04t17620</name>
</gene>
<accession>A0A4S8KCS4</accession>
<keyword evidence="2" id="KW-1185">Reference proteome</keyword>
<dbReference type="Proteomes" id="UP000317650">
    <property type="component" value="Chromosome 4"/>
</dbReference>
<evidence type="ECO:0000313" key="2">
    <source>
        <dbReference type="Proteomes" id="UP000317650"/>
    </source>
</evidence>
<name>A0A4S8KCS4_MUSBA</name>
<comment type="caution">
    <text evidence="1">The sequence shown here is derived from an EMBL/GenBank/DDBJ whole genome shotgun (WGS) entry which is preliminary data.</text>
</comment>
<organism evidence="1 2">
    <name type="scientific">Musa balbisiana</name>
    <name type="common">Banana</name>
    <dbReference type="NCBI Taxonomy" id="52838"/>
    <lineage>
        <taxon>Eukaryota</taxon>
        <taxon>Viridiplantae</taxon>
        <taxon>Streptophyta</taxon>
        <taxon>Embryophyta</taxon>
        <taxon>Tracheophyta</taxon>
        <taxon>Spermatophyta</taxon>
        <taxon>Magnoliopsida</taxon>
        <taxon>Liliopsida</taxon>
        <taxon>Zingiberales</taxon>
        <taxon>Musaceae</taxon>
        <taxon>Musa</taxon>
    </lineage>
</organism>
<sequence length="141" mass="15257">MGRTTMMMTMRMTGVWICSRCSYKRVLKDLSIGLKGRPGNGEVLGQRGTDTGVLVDLSGPSLRVSRLLAFIARATTIAAQEIGQRLLVALAESSKCCFRPCLNTTIRVAPTSTMPVGEPPAGKGGRHLCARRWLEHKVVAT</sequence>
<dbReference type="EMBL" id="PYDT01000001">
    <property type="protein sequence ID" value="THU72950.1"/>
    <property type="molecule type" value="Genomic_DNA"/>
</dbReference>
<dbReference type="AlphaFoldDB" id="A0A4S8KCS4"/>
<evidence type="ECO:0000313" key="1">
    <source>
        <dbReference type="EMBL" id="THU72950.1"/>
    </source>
</evidence>